<feature type="transmembrane region" description="Helical" evidence="1">
    <location>
        <begin position="20"/>
        <end position="39"/>
    </location>
</feature>
<feature type="transmembrane region" description="Helical" evidence="1">
    <location>
        <begin position="308"/>
        <end position="328"/>
    </location>
</feature>
<dbReference type="AlphaFoldDB" id="B0SS60"/>
<dbReference type="EMBL" id="CP000786">
    <property type="protein sequence ID" value="ABZ97950.1"/>
    <property type="molecule type" value="Genomic_DNA"/>
</dbReference>
<feature type="transmembrane region" description="Helical" evidence="1">
    <location>
        <begin position="362"/>
        <end position="381"/>
    </location>
</feature>
<feature type="transmembrane region" description="Helical" evidence="1">
    <location>
        <begin position="388"/>
        <end position="406"/>
    </location>
</feature>
<keyword evidence="1" id="KW-0812">Transmembrane</keyword>
<feature type="transmembrane region" description="Helical" evidence="1">
    <location>
        <begin position="247"/>
        <end position="268"/>
    </location>
</feature>
<evidence type="ECO:0000313" key="3">
    <source>
        <dbReference type="Proteomes" id="UP000001847"/>
    </source>
</evidence>
<feature type="transmembrane region" description="Helical" evidence="1">
    <location>
        <begin position="129"/>
        <end position="148"/>
    </location>
</feature>
<dbReference type="OrthoDB" id="286517at2"/>
<protein>
    <submittedName>
        <fullName evidence="2">Uncharacterized protein</fullName>
    </submittedName>
</protein>
<name>B0SS60_LEPBP</name>
<evidence type="ECO:0000313" key="2">
    <source>
        <dbReference type="EMBL" id="ABZ97950.1"/>
    </source>
</evidence>
<feature type="transmembrane region" description="Helical" evidence="1">
    <location>
        <begin position="79"/>
        <end position="98"/>
    </location>
</feature>
<keyword evidence="1" id="KW-1133">Transmembrane helix</keyword>
<evidence type="ECO:0000256" key="1">
    <source>
        <dbReference type="SAM" id="Phobius"/>
    </source>
</evidence>
<proteinExistence type="predicted"/>
<reference evidence="2 3" key="1">
    <citation type="journal article" date="2008" name="PLoS ONE">
        <title>Genome sequence of the saprophyte Leptospira biflexa provides insights into the evolution of Leptospira and the pathogenesis of leptospirosis.</title>
        <authorList>
            <person name="Picardeau M."/>
            <person name="Bulach D.M."/>
            <person name="Bouchier C."/>
            <person name="Zuerner R.L."/>
            <person name="Zidane N."/>
            <person name="Wilson P.J."/>
            <person name="Creno S."/>
            <person name="Kuczek E.S."/>
            <person name="Bommezzadri S."/>
            <person name="Davis J.C."/>
            <person name="McGrath A."/>
            <person name="Johnson M.J."/>
            <person name="Boursaux-Eude C."/>
            <person name="Seemann T."/>
            <person name="Rouy Z."/>
            <person name="Coppel R.L."/>
            <person name="Rood J.I."/>
            <person name="Lajus A."/>
            <person name="Davies J.K."/>
            <person name="Medigue C."/>
            <person name="Adler B."/>
        </authorList>
    </citation>
    <scope>NUCLEOTIDE SEQUENCE [LARGE SCALE GENOMIC DNA]</scope>
    <source>
        <strain evidence="3">Patoc 1 / ATCC 23582 / Paris</strain>
    </source>
</reference>
<feature type="transmembrane region" description="Helical" evidence="1">
    <location>
        <begin position="219"/>
        <end position="235"/>
    </location>
</feature>
<feature type="transmembrane region" description="Helical" evidence="1">
    <location>
        <begin position="163"/>
        <end position="183"/>
    </location>
</feature>
<dbReference type="HOGENOM" id="CLU_590251_0_0_12"/>
<keyword evidence="3" id="KW-1185">Reference proteome</keyword>
<dbReference type="Proteomes" id="UP000001847">
    <property type="component" value="Chromosome I"/>
</dbReference>
<organism evidence="2 3">
    <name type="scientific">Leptospira biflexa serovar Patoc (strain Patoc 1 / ATCC 23582 / Paris)</name>
    <dbReference type="NCBI Taxonomy" id="456481"/>
    <lineage>
        <taxon>Bacteria</taxon>
        <taxon>Pseudomonadati</taxon>
        <taxon>Spirochaetota</taxon>
        <taxon>Spirochaetia</taxon>
        <taxon>Leptospirales</taxon>
        <taxon>Leptospiraceae</taxon>
        <taxon>Leptospira</taxon>
    </lineage>
</organism>
<feature type="transmembrane region" description="Helical" evidence="1">
    <location>
        <begin position="335"/>
        <end position="356"/>
    </location>
</feature>
<dbReference type="STRING" id="456481.LEPBI_I1844"/>
<feature type="transmembrane region" description="Helical" evidence="1">
    <location>
        <begin position="195"/>
        <end position="213"/>
    </location>
</feature>
<dbReference type="RefSeq" id="WP_012388828.1">
    <property type="nucleotide sequence ID" value="NC_010602.1"/>
</dbReference>
<dbReference type="BioCyc" id="LBIF456481:LEPBI_RS09115-MONOMER"/>
<dbReference type="KEGG" id="lbi:LEPBI_I1844"/>
<keyword evidence="1" id="KW-0472">Membrane</keyword>
<sequence length="463" mass="54842">MFQKFFQSKIQVQFPGWDKYPHLPFALFFTISLIINYLLCETIYFQSLYSADQLYSPLVLLDLFSGKGISHWYLPPSPYFFPDLVLMAGMYLVFPFLYLPTIYGVFQMALVWFGLYFGMLGVRSKKETLLFLVAFQSFVTIYSLFGWVTKDNPLPFVYFFSNAHHSTGFFFSLLLVCTFYQSVRKQEHRREQTKPIFSFEILLYWIGFSFLYLSDRYSFSIGCIGFVTIYLYETKHQQPIGFLKTQGIRLIWTIVFFLFSNELFFWGMKHLLQIPNSFGILWESLSQKPIKTIFHLATTYLYDFGKQIYYQNHSLLGLLGFTGLMFFRFPMRIRILFLVLLPVLLILLILVGRFTYLHPYPIRYLFPLWFFSFFGISWAMVSILKRLPYSFVLATLIVWVCLLSYFPKPREDVAGFHRNQPNPEVSYDLEKPIRFWSEGKIEPIPIDKSGEPYRWITGAFHTP</sequence>
<gene>
    <name evidence="2" type="ordered locus">LEPBI_I1844</name>
</gene>
<accession>B0SS60</accession>